<dbReference type="SMART" id="SM00474">
    <property type="entry name" value="35EXOc"/>
    <property type="match status" value="1"/>
</dbReference>
<dbReference type="PANTHER" id="PTHR46814:SF1">
    <property type="entry name" value="EGALITARIAN, ISOFORM B"/>
    <property type="match status" value="1"/>
</dbReference>
<dbReference type="AlphaFoldDB" id="A0ABD0K5S1"/>
<reference evidence="3 4" key="1">
    <citation type="journal article" date="2023" name="Sci. Data">
        <title>Genome assembly of the Korean intertidal mud-creeper Batillaria attramentaria.</title>
        <authorList>
            <person name="Patra A.K."/>
            <person name="Ho P.T."/>
            <person name="Jun S."/>
            <person name="Lee S.J."/>
            <person name="Kim Y."/>
            <person name="Won Y.J."/>
        </authorList>
    </citation>
    <scope>NUCLEOTIDE SEQUENCE [LARGE SCALE GENOMIC DNA]</scope>
    <source>
        <strain evidence="3">Wonlab-2016</strain>
    </source>
</reference>
<keyword evidence="4" id="KW-1185">Reference proteome</keyword>
<organism evidence="3 4">
    <name type="scientific">Batillaria attramentaria</name>
    <dbReference type="NCBI Taxonomy" id="370345"/>
    <lineage>
        <taxon>Eukaryota</taxon>
        <taxon>Metazoa</taxon>
        <taxon>Spiralia</taxon>
        <taxon>Lophotrochozoa</taxon>
        <taxon>Mollusca</taxon>
        <taxon>Gastropoda</taxon>
        <taxon>Caenogastropoda</taxon>
        <taxon>Sorbeoconcha</taxon>
        <taxon>Cerithioidea</taxon>
        <taxon>Batillariidae</taxon>
        <taxon>Batillaria</taxon>
    </lineage>
</organism>
<feature type="region of interest" description="Disordered" evidence="1">
    <location>
        <begin position="212"/>
        <end position="233"/>
    </location>
</feature>
<dbReference type="Proteomes" id="UP001519460">
    <property type="component" value="Unassembled WGS sequence"/>
</dbReference>
<evidence type="ECO:0000313" key="3">
    <source>
        <dbReference type="EMBL" id="KAK7482619.1"/>
    </source>
</evidence>
<dbReference type="InterPro" id="IPR002562">
    <property type="entry name" value="3'-5'_exonuclease_dom"/>
</dbReference>
<dbReference type="Gene3D" id="3.30.420.10">
    <property type="entry name" value="Ribonuclease H-like superfamily/Ribonuclease H"/>
    <property type="match status" value="1"/>
</dbReference>
<dbReference type="EMBL" id="JACVVK020000241">
    <property type="protein sequence ID" value="KAK7482619.1"/>
    <property type="molecule type" value="Genomic_DNA"/>
</dbReference>
<protein>
    <recommendedName>
        <fullName evidence="2">3'-5' exonuclease domain-containing protein</fullName>
    </recommendedName>
</protein>
<evidence type="ECO:0000313" key="4">
    <source>
        <dbReference type="Proteomes" id="UP001519460"/>
    </source>
</evidence>
<evidence type="ECO:0000259" key="2">
    <source>
        <dbReference type="SMART" id="SM00474"/>
    </source>
</evidence>
<dbReference type="SUPFAM" id="SSF53098">
    <property type="entry name" value="Ribonuclease H-like"/>
    <property type="match status" value="1"/>
</dbReference>
<dbReference type="InterPro" id="IPR036397">
    <property type="entry name" value="RNaseH_sf"/>
</dbReference>
<dbReference type="Pfam" id="PF01612">
    <property type="entry name" value="DNA_pol_A_exo1"/>
    <property type="match status" value="1"/>
</dbReference>
<gene>
    <name evidence="3" type="ORF">BaRGS_00026118</name>
</gene>
<sequence length="255" mass="28269">MGKIHLVVCSSGAEGAVQRIMLGEPVIGLASTGVNVGPKGKLSLILLTTGEGDVYAFDVKKYPDLMYQGLGRLLQSVHVLKVVHNSAPLAANLHFQFGISLQNIFDTQVAYSIIMENMGLCGRRVPLAALCEKCSIEQYAPSPQFQKLLAEDMNAWARRPLTKEMLNTAASLVLPLVPSLYGKLMRAIDEKSWEWFQVLNEENRVSLIRNKRASAQQSSRREATPRTSHQELPVFRLSKSQRELLKDTLPPAART</sequence>
<name>A0ABD0K5S1_9CAEN</name>
<evidence type="ECO:0000256" key="1">
    <source>
        <dbReference type="SAM" id="MobiDB-lite"/>
    </source>
</evidence>
<dbReference type="PANTHER" id="PTHR46814">
    <property type="entry name" value="EGALITARIAN, ISOFORM B"/>
    <property type="match status" value="1"/>
</dbReference>
<dbReference type="InterPro" id="IPR012337">
    <property type="entry name" value="RNaseH-like_sf"/>
</dbReference>
<comment type="caution">
    <text evidence="3">The sequence shown here is derived from an EMBL/GenBank/DDBJ whole genome shotgun (WGS) entry which is preliminary data.</text>
</comment>
<proteinExistence type="predicted"/>
<feature type="domain" description="3'-5' exonuclease" evidence="2">
    <location>
        <begin position="4"/>
        <end position="189"/>
    </location>
</feature>
<accession>A0ABD0K5S1</accession>